<dbReference type="InterPro" id="IPR000182">
    <property type="entry name" value="GNAT_dom"/>
</dbReference>
<organism evidence="2 3">
    <name type="scientific">Paenibacillus hunanensis</name>
    <dbReference type="NCBI Taxonomy" id="539262"/>
    <lineage>
        <taxon>Bacteria</taxon>
        <taxon>Bacillati</taxon>
        <taxon>Bacillota</taxon>
        <taxon>Bacilli</taxon>
        <taxon>Bacillales</taxon>
        <taxon>Paenibacillaceae</taxon>
        <taxon>Paenibacillus</taxon>
    </lineage>
</organism>
<gene>
    <name evidence="2" type="ORF">JOC58_001985</name>
</gene>
<dbReference type="EMBL" id="JAVDQH010000006">
    <property type="protein sequence ID" value="MDR6244092.1"/>
    <property type="molecule type" value="Genomic_DNA"/>
</dbReference>
<dbReference type="InterPro" id="IPR016181">
    <property type="entry name" value="Acyl_CoA_acyltransferase"/>
</dbReference>
<dbReference type="Pfam" id="PF00583">
    <property type="entry name" value="Acetyltransf_1"/>
    <property type="match status" value="1"/>
</dbReference>
<reference evidence="2 3" key="1">
    <citation type="submission" date="2023-07" db="EMBL/GenBank/DDBJ databases">
        <title>Genomic Encyclopedia of Type Strains, Phase IV (KMG-IV): sequencing the most valuable type-strain genomes for metagenomic binning, comparative biology and taxonomic classification.</title>
        <authorList>
            <person name="Goeker M."/>
        </authorList>
    </citation>
    <scope>NUCLEOTIDE SEQUENCE [LARGE SCALE GENOMIC DNA]</scope>
    <source>
        <strain evidence="2 3">DSM 22170</strain>
    </source>
</reference>
<dbReference type="RefSeq" id="WP_188775785.1">
    <property type="nucleotide sequence ID" value="NZ_BMMB01000005.1"/>
</dbReference>
<evidence type="ECO:0000313" key="3">
    <source>
        <dbReference type="Proteomes" id="UP001185028"/>
    </source>
</evidence>
<feature type="domain" description="N-acetyltransferase" evidence="1">
    <location>
        <begin position="23"/>
        <end position="224"/>
    </location>
</feature>
<protein>
    <submittedName>
        <fullName evidence="2">Ribosomal protein S18 acetylase RimI-like enzyme</fullName>
    </submittedName>
</protein>
<evidence type="ECO:0000313" key="2">
    <source>
        <dbReference type="EMBL" id="MDR6244092.1"/>
    </source>
</evidence>
<name>A0ABU1J0G1_9BACL</name>
<comment type="caution">
    <text evidence="2">The sequence shown here is derived from an EMBL/GenBank/DDBJ whole genome shotgun (WGS) entry which is preliminary data.</text>
</comment>
<dbReference type="Gene3D" id="3.40.630.30">
    <property type="match status" value="1"/>
</dbReference>
<accession>A0ABU1J0G1</accession>
<sequence>MNRTVQHYAKACYVYHDKHPHPATVRSYTVEDFEQLIAIQAAAFPPPYPEELWWNQEQLHEHITRFPQGALCVEIDGKLAGSMTALVIAFDEAHPQHTWEQITDHGYIRNHDPQGDTLYVADLCVHPDYRQWGLGKLLMQSMYEVTAALGLKRLLGAGRMPGYHRVADRYSPVQYVERITSGELYDPVISFLMRCGRTPLTVIADYLEDEESLNHAVLMEWKNPLPPAQF</sequence>
<dbReference type="CDD" id="cd04301">
    <property type="entry name" value="NAT_SF"/>
    <property type="match status" value="1"/>
</dbReference>
<dbReference type="Proteomes" id="UP001185028">
    <property type="component" value="Unassembled WGS sequence"/>
</dbReference>
<proteinExistence type="predicted"/>
<keyword evidence="3" id="KW-1185">Reference proteome</keyword>
<dbReference type="SUPFAM" id="SSF55729">
    <property type="entry name" value="Acyl-CoA N-acyltransferases (Nat)"/>
    <property type="match status" value="1"/>
</dbReference>
<dbReference type="PROSITE" id="PS51186">
    <property type="entry name" value="GNAT"/>
    <property type="match status" value="1"/>
</dbReference>
<evidence type="ECO:0000259" key="1">
    <source>
        <dbReference type="PROSITE" id="PS51186"/>
    </source>
</evidence>